<evidence type="ECO:0000313" key="2">
    <source>
        <dbReference type="EMBL" id="CAL1535630.1"/>
    </source>
</evidence>
<dbReference type="PANTHER" id="PTHR46961:SF20">
    <property type="entry name" value="LOW QUALITY PROTEIN: DYNEIN BETA CHAIN, CILIARY-LIKE"/>
    <property type="match status" value="1"/>
</dbReference>
<name>A0AAV2HQ50_LYMST</name>
<evidence type="ECO:0000313" key="3">
    <source>
        <dbReference type="Proteomes" id="UP001497497"/>
    </source>
</evidence>
<reference evidence="2 3" key="1">
    <citation type="submission" date="2024-04" db="EMBL/GenBank/DDBJ databases">
        <authorList>
            <consortium name="Genoscope - CEA"/>
            <person name="William W."/>
        </authorList>
    </citation>
    <scope>NUCLEOTIDE SEQUENCE [LARGE SCALE GENOMIC DNA]</scope>
</reference>
<accession>A0AAV2HQ50</accession>
<feature type="non-terminal residue" evidence="2">
    <location>
        <position position="155"/>
    </location>
</feature>
<dbReference type="GO" id="GO:0051959">
    <property type="term" value="F:dynein light intermediate chain binding"/>
    <property type="evidence" value="ECO:0007669"/>
    <property type="project" value="InterPro"/>
</dbReference>
<dbReference type="GO" id="GO:0030286">
    <property type="term" value="C:dynein complex"/>
    <property type="evidence" value="ECO:0007669"/>
    <property type="project" value="InterPro"/>
</dbReference>
<dbReference type="InterPro" id="IPR026983">
    <property type="entry name" value="DHC"/>
</dbReference>
<comment type="caution">
    <text evidence="2">The sequence shown here is derived from an EMBL/GenBank/DDBJ whole genome shotgun (WGS) entry which is preliminary data.</text>
</comment>
<dbReference type="Pfam" id="PF17857">
    <property type="entry name" value="AAA_lid_1"/>
    <property type="match status" value="1"/>
</dbReference>
<dbReference type="Gene3D" id="1.20.920.30">
    <property type="match status" value="1"/>
</dbReference>
<dbReference type="PANTHER" id="PTHR46961">
    <property type="entry name" value="DYNEIN HEAVY CHAIN 1, AXONEMAL-LIKE PROTEIN"/>
    <property type="match status" value="1"/>
</dbReference>
<proteinExistence type="predicted"/>
<protein>
    <recommendedName>
        <fullName evidence="1">Dynein heavy chain 3 AAA+ lid domain-containing protein</fullName>
    </recommendedName>
</protein>
<evidence type="ECO:0000259" key="1">
    <source>
        <dbReference type="Pfam" id="PF17857"/>
    </source>
</evidence>
<dbReference type="Proteomes" id="UP001497497">
    <property type="component" value="Unassembled WGS sequence"/>
</dbReference>
<dbReference type="GO" id="GO:0007018">
    <property type="term" value="P:microtubule-based movement"/>
    <property type="evidence" value="ECO:0007669"/>
    <property type="project" value="InterPro"/>
</dbReference>
<dbReference type="AlphaFoldDB" id="A0AAV2HQ50"/>
<feature type="domain" description="Dynein heavy chain 3 AAA+ lid" evidence="1">
    <location>
        <begin position="3"/>
        <end position="85"/>
    </location>
</feature>
<dbReference type="InterPro" id="IPR041589">
    <property type="entry name" value="DNAH3_AAA_lid_1"/>
</dbReference>
<dbReference type="EMBL" id="CAXITT010000207">
    <property type="protein sequence ID" value="CAL1535630.1"/>
    <property type="molecule type" value="Genomic_DNA"/>
</dbReference>
<keyword evidence="3" id="KW-1185">Reference proteome</keyword>
<sequence length="155" mass="17984">MISSFLPTAIKFHYIFNLRDMSNIFQGMLFAAAETCRTPTHLVRLYFHEAERVYKDKLVDDNDIELYEKFHTEIIKKNFEDQKEEAVNEKPLICCHFANGVGDAVYGFITGWPQINKILSDVLDSYNELNAAMNLVLFEDAMSHICRINRILESP</sequence>
<gene>
    <name evidence="2" type="ORF">GSLYS_00009590001</name>
</gene>
<dbReference type="FunFam" id="1.20.920.30:FF:000003">
    <property type="entry name" value="Dynein axonemal heavy chain 17"/>
    <property type="match status" value="1"/>
</dbReference>
<dbReference type="GO" id="GO:0045505">
    <property type="term" value="F:dynein intermediate chain binding"/>
    <property type="evidence" value="ECO:0007669"/>
    <property type="project" value="InterPro"/>
</dbReference>
<organism evidence="2 3">
    <name type="scientific">Lymnaea stagnalis</name>
    <name type="common">Great pond snail</name>
    <name type="synonym">Helix stagnalis</name>
    <dbReference type="NCBI Taxonomy" id="6523"/>
    <lineage>
        <taxon>Eukaryota</taxon>
        <taxon>Metazoa</taxon>
        <taxon>Spiralia</taxon>
        <taxon>Lophotrochozoa</taxon>
        <taxon>Mollusca</taxon>
        <taxon>Gastropoda</taxon>
        <taxon>Heterobranchia</taxon>
        <taxon>Euthyneura</taxon>
        <taxon>Panpulmonata</taxon>
        <taxon>Hygrophila</taxon>
        <taxon>Lymnaeoidea</taxon>
        <taxon>Lymnaeidae</taxon>
        <taxon>Lymnaea</taxon>
    </lineage>
</organism>